<dbReference type="GO" id="GO:0031992">
    <property type="term" value="F:energy transducer activity"/>
    <property type="evidence" value="ECO:0007669"/>
    <property type="project" value="TreeGrafter"/>
</dbReference>
<sequence>MKKNLNRHAYLLRVMEEEPRVLFFTFAVSAILHMIFFAALIFVPGPKPYKHFSPSVINVSMVTLPGQKKAPGRLTGFELEKKIAKPEKAPVSRISPERVAKSDRDSSKAISVSPKRKRIKKSLKKKTFKSSRVVKSVIARVEKKVEEARPNPVAEAIDRLKNKVAIDRKEPQSGTGATSSSISVPGSPGGGGKKALELIDIYRAQISYYIEKNWAFSKQLAGGRTDLAAVVVIRIMRNGEIKDVWFEKKSGNSYFDESAYKAVMKSNPLPMLPKGYLRPYYNLGLIFTPSGLR</sequence>
<dbReference type="PANTHER" id="PTHR33446:SF2">
    <property type="entry name" value="PROTEIN TONB"/>
    <property type="match status" value="1"/>
</dbReference>
<evidence type="ECO:0000313" key="4">
    <source>
        <dbReference type="EMBL" id="MBC8199241.1"/>
    </source>
</evidence>
<dbReference type="Pfam" id="PF13103">
    <property type="entry name" value="TonB_2"/>
    <property type="match status" value="1"/>
</dbReference>
<dbReference type="GO" id="GO:0098797">
    <property type="term" value="C:plasma membrane protein complex"/>
    <property type="evidence" value="ECO:0007669"/>
    <property type="project" value="TreeGrafter"/>
</dbReference>
<dbReference type="InterPro" id="IPR037682">
    <property type="entry name" value="TonB_C"/>
</dbReference>
<gene>
    <name evidence="4" type="ORF">H8E80_04240</name>
</gene>
<keyword evidence="2" id="KW-1133">Transmembrane helix</keyword>
<feature type="domain" description="TonB C-terminal" evidence="3">
    <location>
        <begin position="201"/>
        <end position="293"/>
    </location>
</feature>
<feature type="region of interest" description="Disordered" evidence="1">
    <location>
        <begin position="164"/>
        <end position="190"/>
    </location>
</feature>
<organism evidence="4 5">
    <name type="scientific">Candidatus Desulfaltia bathyphila</name>
    <dbReference type="NCBI Taxonomy" id="2841697"/>
    <lineage>
        <taxon>Bacteria</taxon>
        <taxon>Pseudomonadati</taxon>
        <taxon>Thermodesulfobacteriota</taxon>
        <taxon>Desulfobacteria</taxon>
        <taxon>Desulfobacterales</taxon>
        <taxon>Desulfobacterales incertae sedis</taxon>
        <taxon>Candidatus Desulfaltia</taxon>
    </lineage>
</organism>
<dbReference type="GO" id="GO:0055085">
    <property type="term" value="P:transmembrane transport"/>
    <property type="evidence" value="ECO:0007669"/>
    <property type="project" value="InterPro"/>
</dbReference>
<feature type="compositionally biased region" description="Basic and acidic residues" evidence="1">
    <location>
        <begin position="88"/>
        <end position="107"/>
    </location>
</feature>
<name>A0A8J6N6Q4_9BACT</name>
<evidence type="ECO:0000256" key="1">
    <source>
        <dbReference type="SAM" id="MobiDB-lite"/>
    </source>
</evidence>
<reference evidence="4 5" key="1">
    <citation type="submission" date="2020-08" db="EMBL/GenBank/DDBJ databases">
        <title>Bridging the membrane lipid divide: bacteria of the FCB group superphylum have the potential to synthesize archaeal ether lipids.</title>
        <authorList>
            <person name="Villanueva L."/>
            <person name="Von Meijenfeldt F.A.B."/>
            <person name="Westbye A.B."/>
            <person name="Yadav S."/>
            <person name="Hopmans E.C."/>
            <person name="Dutilh B.E."/>
            <person name="Sinninghe Damste J.S."/>
        </authorList>
    </citation>
    <scope>NUCLEOTIDE SEQUENCE [LARGE SCALE GENOMIC DNA]</scope>
    <source>
        <strain evidence="4">NIOZ-UU82</strain>
    </source>
</reference>
<accession>A0A8J6N6Q4</accession>
<dbReference type="EMBL" id="JACNLL010000042">
    <property type="protein sequence ID" value="MBC8199241.1"/>
    <property type="molecule type" value="Genomic_DNA"/>
</dbReference>
<dbReference type="SUPFAM" id="SSF74653">
    <property type="entry name" value="TolA/TonB C-terminal domain"/>
    <property type="match status" value="1"/>
</dbReference>
<keyword evidence="2" id="KW-0472">Membrane</keyword>
<evidence type="ECO:0000313" key="5">
    <source>
        <dbReference type="Proteomes" id="UP000603545"/>
    </source>
</evidence>
<feature type="region of interest" description="Disordered" evidence="1">
    <location>
        <begin position="88"/>
        <end position="118"/>
    </location>
</feature>
<dbReference type="PROSITE" id="PS52015">
    <property type="entry name" value="TONB_CTD"/>
    <property type="match status" value="1"/>
</dbReference>
<evidence type="ECO:0000259" key="3">
    <source>
        <dbReference type="PROSITE" id="PS52015"/>
    </source>
</evidence>
<keyword evidence="2" id="KW-0812">Transmembrane</keyword>
<comment type="caution">
    <text evidence="4">The sequence shown here is derived from an EMBL/GenBank/DDBJ whole genome shotgun (WGS) entry which is preliminary data.</text>
</comment>
<dbReference type="Proteomes" id="UP000603545">
    <property type="component" value="Unassembled WGS sequence"/>
</dbReference>
<dbReference type="AlphaFoldDB" id="A0A8J6N6Q4"/>
<feature type="transmembrane region" description="Helical" evidence="2">
    <location>
        <begin position="21"/>
        <end position="43"/>
    </location>
</feature>
<dbReference type="Gene3D" id="3.30.1150.10">
    <property type="match status" value="1"/>
</dbReference>
<proteinExistence type="predicted"/>
<protein>
    <submittedName>
        <fullName evidence="4">TonB C-terminal domain-containing protein</fullName>
    </submittedName>
</protein>
<dbReference type="InterPro" id="IPR051045">
    <property type="entry name" value="TonB-dependent_transducer"/>
</dbReference>
<evidence type="ECO:0000256" key="2">
    <source>
        <dbReference type="SAM" id="Phobius"/>
    </source>
</evidence>
<dbReference type="PANTHER" id="PTHR33446">
    <property type="entry name" value="PROTEIN TONB-RELATED"/>
    <property type="match status" value="1"/>
</dbReference>